<comment type="catalytic activity">
    <reaction evidence="6">
        <text>cytidine(1402) in 16S rRNA + S-adenosyl-L-methionine = 2'-O-methylcytidine(1402) in 16S rRNA + S-adenosyl-L-homocysteine + H(+)</text>
        <dbReference type="Rhea" id="RHEA:42924"/>
        <dbReference type="Rhea" id="RHEA-COMP:10285"/>
        <dbReference type="Rhea" id="RHEA-COMP:10286"/>
        <dbReference type="ChEBI" id="CHEBI:15378"/>
        <dbReference type="ChEBI" id="CHEBI:57856"/>
        <dbReference type="ChEBI" id="CHEBI:59789"/>
        <dbReference type="ChEBI" id="CHEBI:74495"/>
        <dbReference type="ChEBI" id="CHEBI:82748"/>
        <dbReference type="EC" id="2.1.1.198"/>
    </reaction>
</comment>
<accession>A0A8J6XYK9</accession>
<dbReference type="PANTHER" id="PTHR46111:SF1">
    <property type="entry name" value="RIBOSOMAL RNA SMALL SUBUNIT METHYLTRANSFERASE I"/>
    <property type="match status" value="1"/>
</dbReference>
<evidence type="ECO:0000256" key="4">
    <source>
        <dbReference type="ARBA" id="ARBA00022679"/>
    </source>
</evidence>
<dbReference type="SUPFAM" id="SSF53790">
    <property type="entry name" value="Tetrapyrrole methylase"/>
    <property type="match status" value="1"/>
</dbReference>
<organism evidence="8 9">
    <name type="scientific">Candidatus Sulfomarinibacter kjeldsenii</name>
    <dbReference type="NCBI Taxonomy" id="2885994"/>
    <lineage>
        <taxon>Bacteria</taxon>
        <taxon>Pseudomonadati</taxon>
        <taxon>Acidobacteriota</taxon>
        <taxon>Thermoanaerobaculia</taxon>
        <taxon>Thermoanaerobaculales</taxon>
        <taxon>Candidatus Sulfomarinibacteraceae</taxon>
        <taxon>Candidatus Sulfomarinibacter</taxon>
    </lineage>
</organism>
<comment type="caution">
    <text evidence="8">The sequence shown here is derived from an EMBL/GenBank/DDBJ whole genome shotgun (WGS) entry which is preliminary data.</text>
</comment>
<evidence type="ECO:0000256" key="5">
    <source>
        <dbReference type="ARBA" id="ARBA00022691"/>
    </source>
</evidence>
<dbReference type="HAMAP" id="MF_01877">
    <property type="entry name" value="16SrRNA_methyltr_I"/>
    <property type="match status" value="1"/>
</dbReference>
<name>A0A8J6XYK9_9BACT</name>
<evidence type="ECO:0000256" key="1">
    <source>
        <dbReference type="ARBA" id="ARBA00022490"/>
    </source>
</evidence>
<dbReference type="Gene3D" id="3.30.950.10">
    <property type="entry name" value="Methyltransferase, Cobalt-precorrin-4 Transmethylase, Domain 2"/>
    <property type="match status" value="1"/>
</dbReference>
<comment type="subcellular location">
    <subcellularLocation>
        <location evidence="6">Cytoplasm</location>
    </subcellularLocation>
</comment>
<dbReference type="InterPro" id="IPR018063">
    <property type="entry name" value="SAM_MeTrfase_RsmI_CS"/>
</dbReference>
<proteinExistence type="inferred from homology"/>
<dbReference type="InterPro" id="IPR000878">
    <property type="entry name" value="4pyrrol_Mease"/>
</dbReference>
<comment type="similarity">
    <text evidence="6">Belongs to the methyltransferase superfamily. RsmI family.</text>
</comment>
<evidence type="ECO:0000256" key="6">
    <source>
        <dbReference type="HAMAP-Rule" id="MF_01877"/>
    </source>
</evidence>
<dbReference type="GO" id="GO:0005737">
    <property type="term" value="C:cytoplasm"/>
    <property type="evidence" value="ECO:0007669"/>
    <property type="project" value="UniProtKB-SubCell"/>
</dbReference>
<evidence type="ECO:0000313" key="9">
    <source>
        <dbReference type="Proteomes" id="UP000598633"/>
    </source>
</evidence>
<keyword evidence="5 6" id="KW-0949">S-adenosyl-L-methionine</keyword>
<dbReference type="FunFam" id="3.40.1010.10:FF:000007">
    <property type="entry name" value="Ribosomal RNA small subunit methyltransferase I"/>
    <property type="match status" value="1"/>
</dbReference>
<dbReference type="InterPro" id="IPR008189">
    <property type="entry name" value="rRNA_ssu_MeTfrase_I"/>
</dbReference>
<evidence type="ECO:0000256" key="2">
    <source>
        <dbReference type="ARBA" id="ARBA00022552"/>
    </source>
</evidence>
<dbReference type="Proteomes" id="UP000598633">
    <property type="component" value="Unassembled WGS sequence"/>
</dbReference>
<dbReference type="PROSITE" id="PS01296">
    <property type="entry name" value="RSMI"/>
    <property type="match status" value="1"/>
</dbReference>
<dbReference type="InterPro" id="IPR014776">
    <property type="entry name" value="4pyrrole_Mease_sub2"/>
</dbReference>
<gene>
    <name evidence="6 8" type="primary">rsmI</name>
    <name evidence="8" type="ORF">IFJ97_02450</name>
</gene>
<keyword evidence="2 6" id="KW-0698">rRNA processing</keyword>
<reference evidence="8 9" key="1">
    <citation type="submission" date="2020-08" db="EMBL/GenBank/DDBJ databases">
        <title>Acidobacteriota in marine sediments use diverse sulfur dissimilation pathways.</title>
        <authorList>
            <person name="Wasmund K."/>
        </authorList>
    </citation>
    <scope>NUCLEOTIDE SEQUENCE [LARGE SCALE GENOMIC DNA]</scope>
    <source>
        <strain evidence="8">MAG AM3-A</strain>
    </source>
</reference>
<dbReference type="AlphaFoldDB" id="A0A8J6XYK9"/>
<dbReference type="EMBL" id="JACXWA010000041">
    <property type="protein sequence ID" value="MBD3870203.1"/>
    <property type="molecule type" value="Genomic_DNA"/>
</dbReference>
<dbReference type="EC" id="2.1.1.198" evidence="6"/>
<dbReference type="NCBIfam" id="TIGR00096">
    <property type="entry name" value="16S rRNA (cytidine(1402)-2'-O)-methyltransferase"/>
    <property type="match status" value="1"/>
</dbReference>
<comment type="function">
    <text evidence="6">Catalyzes the 2'-O-methylation of the ribose of cytidine 1402 (C1402) in 16S rRNA.</text>
</comment>
<dbReference type="Gene3D" id="3.40.1010.10">
    <property type="entry name" value="Cobalt-precorrin-4 Transmethylase, Domain 1"/>
    <property type="match status" value="1"/>
</dbReference>
<dbReference type="InterPro" id="IPR014777">
    <property type="entry name" value="4pyrrole_Mease_sub1"/>
</dbReference>
<keyword evidence="3 6" id="KW-0489">Methyltransferase</keyword>
<evidence type="ECO:0000259" key="7">
    <source>
        <dbReference type="Pfam" id="PF00590"/>
    </source>
</evidence>
<dbReference type="CDD" id="cd11648">
    <property type="entry name" value="RsmI"/>
    <property type="match status" value="1"/>
</dbReference>
<dbReference type="Pfam" id="PF00590">
    <property type="entry name" value="TP_methylase"/>
    <property type="match status" value="1"/>
</dbReference>
<protein>
    <recommendedName>
        <fullName evidence="6">Ribosomal RNA small subunit methyltransferase I</fullName>
        <ecNumber evidence="6">2.1.1.198</ecNumber>
    </recommendedName>
    <alternativeName>
        <fullName evidence="6">16S rRNA 2'-O-ribose C1402 methyltransferase</fullName>
    </alternativeName>
    <alternativeName>
        <fullName evidence="6">rRNA (cytidine-2'-O-)-methyltransferase RsmI</fullName>
    </alternativeName>
</protein>
<dbReference type="InterPro" id="IPR035996">
    <property type="entry name" value="4pyrrol_Methylase_sf"/>
</dbReference>
<dbReference type="GO" id="GO:0070677">
    <property type="term" value="F:rRNA (cytosine-2'-O-)-methyltransferase activity"/>
    <property type="evidence" value="ECO:0007669"/>
    <property type="project" value="UniProtKB-UniRule"/>
</dbReference>
<feature type="domain" description="Tetrapyrrole methylase" evidence="7">
    <location>
        <begin position="7"/>
        <end position="210"/>
    </location>
</feature>
<evidence type="ECO:0000256" key="3">
    <source>
        <dbReference type="ARBA" id="ARBA00022603"/>
    </source>
</evidence>
<sequence>MSEDPGTLWIVATPIGTIGDLSPRAREILGTVDLILAEDTRRARRLLSHLEVSVRGRLQSLHEHNEEQKVPSLLAKVREGKTIALISDAGTPVLSDPGYLLVRAVREEGLPVCSVPGASAFTTALAAAGQPPLPATLCGFLPPRQGPRRRRIAELDVASWTLVILLSPHRLARELADLEEVLGGERRATLLAELSKRYERAFSGTLSELARGKEAEKPRGEYVLVVAPRDLRGGGDADPEAVRAEYQRALTEGMDRRQALRATAQRFGIRRRNVFDLVASDRENSRRD</sequence>
<keyword evidence="4 6" id="KW-0808">Transferase</keyword>
<keyword evidence="1 6" id="KW-0963">Cytoplasm</keyword>
<dbReference type="PANTHER" id="PTHR46111">
    <property type="entry name" value="RIBOSOMAL RNA SMALL SUBUNIT METHYLTRANSFERASE I"/>
    <property type="match status" value="1"/>
</dbReference>
<evidence type="ECO:0000313" key="8">
    <source>
        <dbReference type="EMBL" id="MBD3870203.1"/>
    </source>
</evidence>
<dbReference type="PIRSF" id="PIRSF005917">
    <property type="entry name" value="MTase_YraL"/>
    <property type="match status" value="1"/>
</dbReference>